<dbReference type="InterPro" id="IPR003439">
    <property type="entry name" value="ABC_transporter-like_ATP-bd"/>
</dbReference>
<dbReference type="PANTHER" id="PTHR48041:SF139">
    <property type="entry name" value="PROTEIN SCARLET"/>
    <property type="match status" value="1"/>
</dbReference>
<dbReference type="Pfam" id="PF19055">
    <property type="entry name" value="ABC2_membrane_7"/>
    <property type="match status" value="1"/>
</dbReference>
<dbReference type="InterPro" id="IPR050352">
    <property type="entry name" value="ABCG_transporters"/>
</dbReference>
<dbReference type="InterPro" id="IPR027417">
    <property type="entry name" value="P-loop_NTPase"/>
</dbReference>
<dbReference type="SUPFAM" id="SSF52540">
    <property type="entry name" value="P-loop containing nucleoside triphosphate hydrolases"/>
    <property type="match status" value="1"/>
</dbReference>
<evidence type="ECO:0000256" key="3">
    <source>
        <dbReference type="ARBA" id="ARBA00022448"/>
    </source>
</evidence>
<dbReference type="Gene3D" id="3.40.50.300">
    <property type="entry name" value="P-loop containing nucleotide triphosphate hydrolases"/>
    <property type="match status" value="1"/>
</dbReference>
<name>A0A814R2C8_9BILA</name>
<dbReference type="GO" id="GO:0005886">
    <property type="term" value="C:plasma membrane"/>
    <property type="evidence" value="ECO:0007669"/>
    <property type="project" value="TreeGrafter"/>
</dbReference>
<dbReference type="CDD" id="cd03213">
    <property type="entry name" value="ABCG_EPDR"/>
    <property type="match status" value="1"/>
</dbReference>
<dbReference type="SMART" id="SM00382">
    <property type="entry name" value="AAA"/>
    <property type="match status" value="1"/>
</dbReference>
<dbReference type="AlphaFoldDB" id="A0A814R2C8"/>
<evidence type="ECO:0000256" key="8">
    <source>
        <dbReference type="ARBA" id="ARBA00023136"/>
    </source>
</evidence>
<keyword evidence="5" id="KW-0547">Nucleotide-binding</keyword>
<dbReference type="InterPro" id="IPR017871">
    <property type="entry name" value="ABC_transporter-like_CS"/>
</dbReference>
<evidence type="ECO:0000259" key="9">
    <source>
        <dbReference type="PROSITE" id="PS50893"/>
    </source>
</evidence>
<evidence type="ECO:0000256" key="4">
    <source>
        <dbReference type="ARBA" id="ARBA00022692"/>
    </source>
</evidence>
<keyword evidence="3" id="KW-0813">Transport</keyword>
<sequence>MIQPEPGMLPRPISNGSLSIKLESDNPNGLVLTWENLNVFVPEEKKSFFKINSNTKPSEKKHIVQSVNGIAKPGQILAIMGASGAGKTTLLNVLTLRNSANLIIQGNVKINGKLIVDRKQLSAVSGYVQQNDIFIGTLKVIEHLRFQAMLRMDRRCTYEEKMSRVDEVINDLNLKKCENTLIGVAQLGIKGISGGEMRRLAFASEIITDPGILFCDEPTSGLDSFMAMSIVDSMKNLAKKGKTIVCTIHQPSSEIFEKFDRLFLMAEGRVAFLGDLFQAKEFFASQGYGVPVNYNPADFYIKTLAIMPSNKEKSKETVKKICDSYEISSYSNQVLDEVKQEI</sequence>
<evidence type="ECO:0000256" key="6">
    <source>
        <dbReference type="ARBA" id="ARBA00022840"/>
    </source>
</evidence>
<dbReference type="InterPro" id="IPR003593">
    <property type="entry name" value="AAA+_ATPase"/>
</dbReference>
<evidence type="ECO:0000313" key="10">
    <source>
        <dbReference type="EMBL" id="CAF1126014.1"/>
    </source>
</evidence>
<keyword evidence="6" id="KW-0067">ATP-binding</keyword>
<evidence type="ECO:0000256" key="5">
    <source>
        <dbReference type="ARBA" id="ARBA00022741"/>
    </source>
</evidence>
<feature type="domain" description="ABC transporter" evidence="9">
    <location>
        <begin position="49"/>
        <end position="292"/>
    </location>
</feature>
<evidence type="ECO:0000256" key="1">
    <source>
        <dbReference type="ARBA" id="ARBA00004141"/>
    </source>
</evidence>
<dbReference type="GO" id="GO:0005524">
    <property type="term" value="F:ATP binding"/>
    <property type="evidence" value="ECO:0007669"/>
    <property type="project" value="UniProtKB-KW"/>
</dbReference>
<protein>
    <recommendedName>
        <fullName evidence="9">ABC transporter domain-containing protein</fullName>
    </recommendedName>
</protein>
<dbReference type="GO" id="GO:0016887">
    <property type="term" value="F:ATP hydrolysis activity"/>
    <property type="evidence" value="ECO:0007669"/>
    <property type="project" value="InterPro"/>
</dbReference>
<dbReference type="PROSITE" id="PS50893">
    <property type="entry name" value="ABC_TRANSPORTER_2"/>
    <property type="match status" value="1"/>
</dbReference>
<keyword evidence="7" id="KW-1133">Transmembrane helix</keyword>
<reference evidence="10" key="1">
    <citation type="submission" date="2021-02" db="EMBL/GenBank/DDBJ databases">
        <authorList>
            <person name="Nowell W R."/>
        </authorList>
    </citation>
    <scope>NUCLEOTIDE SEQUENCE</scope>
    <source>
        <strain evidence="10">Ploen Becks lab</strain>
    </source>
</reference>
<accession>A0A814R2C8</accession>
<dbReference type="GO" id="GO:0030659">
    <property type="term" value="C:cytoplasmic vesicle membrane"/>
    <property type="evidence" value="ECO:0007669"/>
    <property type="project" value="TreeGrafter"/>
</dbReference>
<keyword evidence="8" id="KW-0472">Membrane</keyword>
<evidence type="ECO:0000256" key="2">
    <source>
        <dbReference type="ARBA" id="ARBA00005814"/>
    </source>
</evidence>
<comment type="caution">
    <text evidence="10">The sequence shown here is derived from an EMBL/GenBank/DDBJ whole genome shotgun (WGS) entry which is preliminary data.</text>
</comment>
<dbReference type="PROSITE" id="PS00211">
    <property type="entry name" value="ABC_TRANSPORTER_1"/>
    <property type="match status" value="1"/>
</dbReference>
<keyword evidence="4" id="KW-0812">Transmembrane</keyword>
<dbReference type="Pfam" id="PF00005">
    <property type="entry name" value="ABC_tran"/>
    <property type="match status" value="1"/>
</dbReference>
<keyword evidence="11" id="KW-1185">Reference proteome</keyword>
<gene>
    <name evidence="10" type="ORF">OXX778_LOCUS22257</name>
</gene>
<dbReference type="OrthoDB" id="66620at2759"/>
<dbReference type="PANTHER" id="PTHR48041">
    <property type="entry name" value="ABC TRANSPORTER G FAMILY MEMBER 28"/>
    <property type="match status" value="1"/>
</dbReference>
<evidence type="ECO:0000256" key="7">
    <source>
        <dbReference type="ARBA" id="ARBA00022989"/>
    </source>
</evidence>
<organism evidence="10 11">
    <name type="scientific">Brachionus calyciflorus</name>
    <dbReference type="NCBI Taxonomy" id="104777"/>
    <lineage>
        <taxon>Eukaryota</taxon>
        <taxon>Metazoa</taxon>
        <taxon>Spiralia</taxon>
        <taxon>Gnathifera</taxon>
        <taxon>Rotifera</taxon>
        <taxon>Eurotatoria</taxon>
        <taxon>Monogononta</taxon>
        <taxon>Pseudotrocha</taxon>
        <taxon>Ploima</taxon>
        <taxon>Brachionidae</taxon>
        <taxon>Brachionus</taxon>
    </lineage>
</organism>
<comment type="similarity">
    <text evidence="2">Belongs to the ABC transporter superfamily. ABCG family. Eye pigment precursor importer (TC 3.A.1.204) subfamily.</text>
</comment>
<dbReference type="InterPro" id="IPR043926">
    <property type="entry name" value="ABCG_dom"/>
</dbReference>
<comment type="subcellular location">
    <subcellularLocation>
        <location evidence="1">Membrane</location>
        <topology evidence="1">Multi-pass membrane protein</topology>
    </subcellularLocation>
</comment>
<dbReference type="EMBL" id="CAJNOC010009202">
    <property type="protein sequence ID" value="CAF1126014.1"/>
    <property type="molecule type" value="Genomic_DNA"/>
</dbReference>
<evidence type="ECO:0000313" key="11">
    <source>
        <dbReference type="Proteomes" id="UP000663879"/>
    </source>
</evidence>
<dbReference type="Proteomes" id="UP000663879">
    <property type="component" value="Unassembled WGS sequence"/>
</dbReference>
<proteinExistence type="inferred from homology"/>
<dbReference type="GO" id="GO:0140359">
    <property type="term" value="F:ABC-type transporter activity"/>
    <property type="evidence" value="ECO:0007669"/>
    <property type="project" value="InterPro"/>
</dbReference>